<name>A0A6H1ZZ04_9ZZZZ</name>
<proteinExistence type="predicted"/>
<evidence type="ECO:0008006" key="2">
    <source>
        <dbReference type="Google" id="ProtNLM"/>
    </source>
</evidence>
<evidence type="ECO:0000313" key="1">
    <source>
        <dbReference type="EMBL" id="QJA52495.1"/>
    </source>
</evidence>
<dbReference type="EMBL" id="MT144344">
    <property type="protein sequence ID" value="QJA52495.1"/>
    <property type="molecule type" value="Genomic_DNA"/>
</dbReference>
<reference evidence="1" key="1">
    <citation type="submission" date="2020-03" db="EMBL/GenBank/DDBJ databases">
        <title>The deep terrestrial virosphere.</title>
        <authorList>
            <person name="Holmfeldt K."/>
            <person name="Nilsson E."/>
            <person name="Simone D."/>
            <person name="Lopez-Fernandez M."/>
            <person name="Wu X."/>
            <person name="de Brujin I."/>
            <person name="Lundin D."/>
            <person name="Andersson A."/>
            <person name="Bertilsson S."/>
            <person name="Dopson M."/>
        </authorList>
    </citation>
    <scope>NUCLEOTIDE SEQUENCE</scope>
    <source>
        <strain evidence="1">TM448A02752</strain>
    </source>
</reference>
<accession>A0A6H1ZZ04</accession>
<organism evidence="1">
    <name type="scientific">viral metagenome</name>
    <dbReference type="NCBI Taxonomy" id="1070528"/>
    <lineage>
        <taxon>unclassified sequences</taxon>
        <taxon>metagenomes</taxon>
        <taxon>organismal metagenomes</taxon>
    </lineage>
</organism>
<sequence length="73" mass="8569">MVEHNFKIGDSVKVCVPIHWSQGHKIGIVTEDAGFYVRVSWEDRNMLYIPSEIYKVRVKGEQLMFSFMSVIEY</sequence>
<dbReference type="AlphaFoldDB" id="A0A6H1ZZ04"/>
<protein>
    <recommendedName>
        <fullName evidence="2">DUF1918 domain-containing protein</fullName>
    </recommendedName>
</protein>
<gene>
    <name evidence="1" type="ORF">TM448A02752_0012</name>
</gene>